<evidence type="ECO:0000256" key="3">
    <source>
        <dbReference type="ARBA" id="ARBA00022741"/>
    </source>
</evidence>
<dbReference type="PANTHER" id="PTHR24345:SF91">
    <property type="entry name" value="SERINE_THREONINE-PROTEIN KINASE PLK4"/>
    <property type="match status" value="1"/>
</dbReference>
<dbReference type="Gene3D" id="1.10.510.10">
    <property type="entry name" value="Transferase(Phosphotransferase) domain 1"/>
    <property type="match status" value="1"/>
</dbReference>
<keyword evidence="5" id="KW-0067">ATP-binding</keyword>
<dbReference type="VEuPathDB" id="FungiDB:AeMF1_017997"/>
<proteinExistence type="predicted"/>
<dbReference type="EMBL" id="VJMJ01000153">
    <property type="protein sequence ID" value="KAF0730552.1"/>
    <property type="molecule type" value="Genomic_DNA"/>
</dbReference>
<accession>A0A6G0WSY7</accession>
<feature type="domain" description="Protein kinase" evidence="6">
    <location>
        <begin position="4"/>
        <end position="313"/>
    </location>
</feature>
<dbReference type="AlphaFoldDB" id="A0A6G0WSY7"/>
<evidence type="ECO:0000256" key="2">
    <source>
        <dbReference type="ARBA" id="ARBA00022679"/>
    </source>
</evidence>
<dbReference type="VEuPathDB" id="FungiDB:AeMF1_018104"/>
<dbReference type="SUPFAM" id="SSF56112">
    <property type="entry name" value="Protein kinase-like (PK-like)"/>
    <property type="match status" value="1"/>
</dbReference>
<dbReference type="InterPro" id="IPR000719">
    <property type="entry name" value="Prot_kinase_dom"/>
</dbReference>
<evidence type="ECO:0000256" key="5">
    <source>
        <dbReference type="ARBA" id="ARBA00022840"/>
    </source>
</evidence>
<evidence type="ECO:0000256" key="1">
    <source>
        <dbReference type="ARBA" id="ARBA00022527"/>
    </source>
</evidence>
<evidence type="ECO:0000313" key="8">
    <source>
        <dbReference type="Proteomes" id="UP000481153"/>
    </source>
</evidence>
<evidence type="ECO:0000259" key="6">
    <source>
        <dbReference type="PROSITE" id="PS50011"/>
    </source>
</evidence>
<evidence type="ECO:0000313" key="7">
    <source>
        <dbReference type="EMBL" id="KAF0730552.1"/>
    </source>
</evidence>
<evidence type="ECO:0000256" key="4">
    <source>
        <dbReference type="ARBA" id="ARBA00022777"/>
    </source>
</evidence>
<dbReference type="GO" id="GO:0005524">
    <property type="term" value="F:ATP binding"/>
    <property type="evidence" value="ECO:0007669"/>
    <property type="project" value="UniProtKB-KW"/>
</dbReference>
<dbReference type="PROSITE" id="PS50011">
    <property type="entry name" value="PROTEIN_KINASE_DOM"/>
    <property type="match status" value="1"/>
</dbReference>
<keyword evidence="1" id="KW-0723">Serine/threonine-protein kinase</keyword>
<organism evidence="7 8">
    <name type="scientific">Aphanomyces euteiches</name>
    <dbReference type="NCBI Taxonomy" id="100861"/>
    <lineage>
        <taxon>Eukaryota</taxon>
        <taxon>Sar</taxon>
        <taxon>Stramenopiles</taxon>
        <taxon>Oomycota</taxon>
        <taxon>Saprolegniomycetes</taxon>
        <taxon>Saprolegniales</taxon>
        <taxon>Verrucalvaceae</taxon>
        <taxon>Aphanomyces</taxon>
    </lineage>
</organism>
<keyword evidence="4" id="KW-0418">Kinase</keyword>
<keyword evidence="8" id="KW-1185">Reference proteome</keyword>
<dbReference type="PANTHER" id="PTHR24345">
    <property type="entry name" value="SERINE/THREONINE-PROTEIN KINASE PLK"/>
    <property type="match status" value="1"/>
</dbReference>
<protein>
    <recommendedName>
        <fullName evidence="6">Protein kinase domain-containing protein</fullName>
    </recommendedName>
</protein>
<name>A0A6G0WSY7_9STRA</name>
<dbReference type="GO" id="GO:0005634">
    <property type="term" value="C:nucleus"/>
    <property type="evidence" value="ECO:0007669"/>
    <property type="project" value="TreeGrafter"/>
</dbReference>
<keyword evidence="2" id="KW-0808">Transferase</keyword>
<dbReference type="InterPro" id="IPR011009">
    <property type="entry name" value="Kinase-like_dom_sf"/>
</dbReference>
<comment type="caution">
    <text evidence="7">The sequence shown here is derived from an EMBL/GenBank/DDBJ whole genome shotgun (WGS) entry which is preliminary data.</text>
</comment>
<dbReference type="Gene3D" id="3.30.200.20">
    <property type="entry name" value="Phosphorylase Kinase, domain 1"/>
    <property type="match status" value="1"/>
</dbReference>
<dbReference type="GO" id="GO:0004674">
    <property type="term" value="F:protein serine/threonine kinase activity"/>
    <property type="evidence" value="ECO:0007669"/>
    <property type="project" value="UniProtKB-KW"/>
</dbReference>
<keyword evidence="3" id="KW-0547">Nucleotide-binding</keyword>
<dbReference type="Proteomes" id="UP000481153">
    <property type="component" value="Unassembled WGS sequence"/>
</dbReference>
<gene>
    <name evidence="7" type="ORF">Ae201684_011974</name>
</gene>
<sequence length="324" mass="36341">MHRYTTDATIAHALYGQVLLCTDTLTGENVAIKRMNLDAAASRRLFRGGSYVLFEDIATEKLVNHALSAFGGHPNILRLRDAFVQDGYDHFVLDYCDGGELFDIRISLIERFCKPSIQLPFCSNRKFYAKRFCKLSIQQQIVDSASGRRLELKVARRYFRQIVLGVHYMHGRGFAHRDLSLENVLVNGKDECFVCDFGLATTTTARPNDVVGKAFYMAPEVAAGCTYDPVKDDVWSLGIMLFMMLTGSPLVEHASDKDSRFQFLKAKGIRKLVEAWRLDHAVNGDALHLLTQMLNLDPASRPSVKAILAHPFVTCQSAKCPISE</sequence>
<dbReference type="Pfam" id="PF00069">
    <property type="entry name" value="Pkinase"/>
    <property type="match status" value="1"/>
</dbReference>
<reference evidence="7 8" key="1">
    <citation type="submission" date="2019-07" db="EMBL/GenBank/DDBJ databases">
        <title>Genomics analysis of Aphanomyces spp. identifies a new class of oomycete effector associated with host adaptation.</title>
        <authorList>
            <person name="Gaulin E."/>
        </authorList>
    </citation>
    <scope>NUCLEOTIDE SEQUENCE [LARGE SCALE GENOMIC DNA]</scope>
    <source>
        <strain evidence="7 8">ATCC 201684</strain>
    </source>
</reference>